<organism evidence="2 3">
    <name type="scientific">Streptomyces lydicus</name>
    <dbReference type="NCBI Taxonomy" id="47763"/>
    <lineage>
        <taxon>Bacteria</taxon>
        <taxon>Bacillati</taxon>
        <taxon>Actinomycetota</taxon>
        <taxon>Actinomycetes</taxon>
        <taxon>Kitasatosporales</taxon>
        <taxon>Streptomycetaceae</taxon>
        <taxon>Streptomyces</taxon>
    </lineage>
</organism>
<dbReference type="EMBL" id="CP029042">
    <property type="protein sequence ID" value="AZS75597.1"/>
    <property type="molecule type" value="Genomic_DNA"/>
</dbReference>
<evidence type="ECO:0000313" key="2">
    <source>
        <dbReference type="EMBL" id="AZS75597.1"/>
    </source>
</evidence>
<sequence length="141" mass="15147">MDIMRRLEQDSAAANIGAQEGDSSGISGDDGAYDSFDTYEIYRVTCPDCLQPIALLADEDTLPEHALCASPWNPFGLTVCQGSGRAAAEAPETEDTLDAQEQDAAVLLTLPESLDWRRQPFSHIGGPGTQPVRVPRMRPGA</sequence>
<feature type="region of interest" description="Disordered" evidence="1">
    <location>
        <begin position="118"/>
        <end position="141"/>
    </location>
</feature>
<accession>A0A3Q9KE83</accession>
<protein>
    <submittedName>
        <fullName evidence="2">Uncharacterized protein</fullName>
    </submittedName>
</protein>
<name>A0A3Q9KE83_9ACTN</name>
<reference evidence="2 3" key="1">
    <citation type="submission" date="2018-04" db="EMBL/GenBank/DDBJ databases">
        <title>Complete genome sequences of Streptomyces lydicus strain WYEC and characterization of antagonistic properties of biological control agents.</title>
        <authorList>
            <person name="Mariita R.M."/>
            <person name="Sello J.K."/>
        </authorList>
    </citation>
    <scope>NUCLEOTIDE SEQUENCE [LARGE SCALE GENOMIC DNA]</scope>
    <source>
        <strain evidence="2 3">WYEC 108</strain>
    </source>
</reference>
<proteinExistence type="predicted"/>
<gene>
    <name evidence="2" type="ORF">DDE74_36095</name>
</gene>
<dbReference type="AlphaFoldDB" id="A0A3Q9KE83"/>
<evidence type="ECO:0000256" key="1">
    <source>
        <dbReference type="SAM" id="MobiDB-lite"/>
    </source>
</evidence>
<dbReference type="Proteomes" id="UP000275579">
    <property type="component" value="Chromosome"/>
</dbReference>
<dbReference type="RefSeq" id="WP_127154334.1">
    <property type="nucleotide sequence ID" value="NZ_CP029042.1"/>
</dbReference>
<evidence type="ECO:0000313" key="3">
    <source>
        <dbReference type="Proteomes" id="UP000275579"/>
    </source>
</evidence>